<dbReference type="OrthoDB" id="6581954at2759"/>
<evidence type="ECO:0000256" key="2">
    <source>
        <dbReference type="ARBA" id="ARBA00022448"/>
    </source>
</evidence>
<feature type="binding site" evidence="6">
    <location>
        <position position="399"/>
    </location>
    <ligand>
        <name>Na(+)</name>
        <dbReference type="ChEBI" id="CHEBI:29101"/>
        <label>1</label>
    </ligand>
</feature>
<accession>A0A4S2LI44</accession>
<proteinExistence type="inferred from homology"/>
<feature type="disulfide bond" evidence="7">
    <location>
        <begin position="156"/>
        <end position="166"/>
    </location>
</feature>
<feature type="binding site" evidence="6">
    <location>
        <position position="334"/>
    </location>
    <ligand>
        <name>Na(+)</name>
        <dbReference type="ChEBI" id="CHEBI:29101"/>
        <label>1</label>
    </ligand>
</feature>
<protein>
    <recommendedName>
        <fullName evidence="8">Transporter</fullName>
    </recommendedName>
</protein>
<feature type="binding site" evidence="6">
    <location>
        <position position="403"/>
    </location>
    <ligand>
        <name>Na(+)</name>
        <dbReference type="ChEBI" id="CHEBI:29101"/>
        <label>1</label>
    </ligand>
</feature>
<dbReference type="Proteomes" id="UP000308267">
    <property type="component" value="Unassembled WGS sequence"/>
</dbReference>
<evidence type="ECO:0000256" key="6">
    <source>
        <dbReference type="PIRSR" id="PIRSR600175-1"/>
    </source>
</evidence>
<feature type="transmembrane region" description="Helical" evidence="10">
    <location>
        <begin position="291"/>
        <end position="316"/>
    </location>
</feature>
<evidence type="ECO:0000256" key="1">
    <source>
        <dbReference type="ARBA" id="ARBA00004141"/>
    </source>
</evidence>
<feature type="transmembrane region" description="Helical" evidence="10">
    <location>
        <begin position="328"/>
        <end position="354"/>
    </location>
</feature>
<evidence type="ECO:0000313" key="12">
    <source>
        <dbReference type="Proteomes" id="UP000308267"/>
    </source>
</evidence>
<keyword evidence="5 10" id="KW-0472">Membrane</keyword>
<keyword evidence="3 8" id="KW-0812">Transmembrane</keyword>
<dbReference type="PROSITE" id="PS50267">
    <property type="entry name" value="NA_NEUROTRAN_SYMP_3"/>
    <property type="match status" value="1"/>
</dbReference>
<feature type="transmembrane region" description="Helical" evidence="10">
    <location>
        <begin position="113"/>
        <end position="132"/>
    </location>
</feature>
<keyword evidence="7" id="KW-1015">Disulfide bond</keyword>
<dbReference type="GO" id="GO:0005886">
    <property type="term" value="C:plasma membrane"/>
    <property type="evidence" value="ECO:0007669"/>
    <property type="project" value="TreeGrafter"/>
</dbReference>
<keyword evidence="4 10" id="KW-1133">Transmembrane helix</keyword>
<feature type="binding site" evidence="6">
    <location>
        <position position="53"/>
    </location>
    <ligand>
        <name>Na(+)</name>
        <dbReference type="ChEBI" id="CHEBI:29101"/>
        <label>1</label>
    </ligand>
</feature>
<organism evidence="11 12">
    <name type="scientific">Opisthorchis felineus</name>
    <dbReference type="NCBI Taxonomy" id="147828"/>
    <lineage>
        <taxon>Eukaryota</taxon>
        <taxon>Metazoa</taxon>
        <taxon>Spiralia</taxon>
        <taxon>Lophotrochozoa</taxon>
        <taxon>Platyhelminthes</taxon>
        <taxon>Trematoda</taxon>
        <taxon>Digenea</taxon>
        <taxon>Opisthorchiida</taxon>
        <taxon>Opisthorchiata</taxon>
        <taxon>Opisthorchiidae</taxon>
        <taxon>Opisthorchis</taxon>
    </lineage>
</organism>
<dbReference type="STRING" id="147828.A0A4S2LI44"/>
<dbReference type="SUPFAM" id="SSF161070">
    <property type="entry name" value="SNF-like"/>
    <property type="match status" value="1"/>
</dbReference>
<feature type="transmembrane region" description="Helical" evidence="10">
    <location>
        <begin position="72"/>
        <end position="92"/>
    </location>
</feature>
<feature type="binding site" evidence="6">
    <location>
        <position position="302"/>
    </location>
    <ligand>
        <name>Na(+)</name>
        <dbReference type="ChEBI" id="CHEBI:29101"/>
        <label>1</label>
    </ligand>
</feature>
<dbReference type="PANTHER" id="PTHR11616">
    <property type="entry name" value="SODIUM/CHLORIDE DEPENDENT TRANSPORTER"/>
    <property type="match status" value="1"/>
</dbReference>
<dbReference type="InterPro" id="IPR000175">
    <property type="entry name" value="Na/ntran_symport"/>
</dbReference>
<dbReference type="InterPro" id="IPR037272">
    <property type="entry name" value="SNS_sf"/>
</dbReference>
<feature type="binding site" evidence="6">
    <location>
        <position position="51"/>
    </location>
    <ligand>
        <name>Na(+)</name>
        <dbReference type="ChEBI" id="CHEBI:29101"/>
        <label>1</label>
    </ligand>
</feature>
<feature type="region of interest" description="Disordered" evidence="9">
    <location>
        <begin position="628"/>
        <end position="653"/>
    </location>
</feature>
<evidence type="ECO:0000256" key="7">
    <source>
        <dbReference type="PIRSR" id="PIRSR600175-2"/>
    </source>
</evidence>
<feature type="transmembrane region" description="Helical" evidence="10">
    <location>
        <begin position="374"/>
        <end position="399"/>
    </location>
</feature>
<sequence length="653" mass="73393">MSEGILLNSLSANPMEQTENHCPQEQSLEASEEVEHELWSNQCDFFLSILGYAIDLANVWRFPYICFTNGGGAFLIPYFILMVCTALPAFYLELILGQRHRHGAIALWDICPVFRGVGIAQVLISYMVAFYYNTVSAWSLYFLMASITDDLPWTHCDSRRGNTPECVSYPEWINRSETHFNSSWWRVQNRTLASTEYFERVALKLYRSPGLDDLGPMQWQMMVCTIIVFGVLFCFMRRGVKTSGKVVYVTALCPYLLLAVLLINGTMLKGAGEGIWYFIRPQFHRLGELKVWANAAIQNFFSTGAGFGVHIAFATYNPMRYNCHRDCIVTVAINAMTSLFAGITVFAYLGYLAHILQTPVETVSGDGPGLVFQIYPFAIGILPMAPFWAFTFFLLLIMLGIDSGMGGLESVITALHDVVPTKLKKRPGFRPFLTFLVVGSACLVALVNATCGGMYVFNLMDRYVAGASLLIGSLFQVIAVSWFYGMDRLCQDIKEMTLPGPSLYWRLCWKFITPILLVVMVFSAILDPTPLQYNYGTRHPELLTNTSQVVNVTIHGSTQVYSYPHWAVWFGWSLTMAPVIIIPITAIIVVVQTGCHFTLKQVISLGPRDYWPVAQMRRMNETKVLAHNFSEDSKKDHSDVNADSGHMESSKSA</sequence>
<dbReference type="GO" id="GO:0006865">
    <property type="term" value="P:amino acid transport"/>
    <property type="evidence" value="ECO:0007669"/>
    <property type="project" value="TreeGrafter"/>
</dbReference>
<evidence type="ECO:0000256" key="5">
    <source>
        <dbReference type="ARBA" id="ARBA00023136"/>
    </source>
</evidence>
<dbReference type="GO" id="GO:0046872">
    <property type="term" value="F:metal ion binding"/>
    <property type="evidence" value="ECO:0007669"/>
    <property type="project" value="UniProtKB-KW"/>
</dbReference>
<evidence type="ECO:0000256" key="8">
    <source>
        <dbReference type="RuleBase" id="RU003732"/>
    </source>
</evidence>
<comment type="caution">
    <text evidence="11">The sequence shown here is derived from an EMBL/GenBank/DDBJ whole genome shotgun (WGS) entry which is preliminary data.</text>
</comment>
<keyword evidence="6" id="KW-0479">Metal-binding</keyword>
<feature type="binding site" evidence="6">
    <location>
        <position position="402"/>
    </location>
    <ligand>
        <name>Na(+)</name>
        <dbReference type="ChEBI" id="CHEBI:29101"/>
        <label>1</label>
    </ligand>
</feature>
<dbReference type="AlphaFoldDB" id="A0A4S2LI44"/>
<dbReference type="GO" id="GO:0015293">
    <property type="term" value="F:symporter activity"/>
    <property type="evidence" value="ECO:0007669"/>
    <property type="project" value="UniProtKB-KW"/>
</dbReference>
<dbReference type="GO" id="GO:0035725">
    <property type="term" value="P:sodium ion transmembrane transport"/>
    <property type="evidence" value="ECO:0007669"/>
    <property type="project" value="TreeGrafter"/>
</dbReference>
<gene>
    <name evidence="11" type="ORF">CRM22_007078</name>
</gene>
<evidence type="ECO:0000256" key="3">
    <source>
        <dbReference type="ARBA" id="ARBA00022692"/>
    </source>
</evidence>
<feature type="transmembrane region" description="Helical" evidence="10">
    <location>
        <begin position="507"/>
        <end position="526"/>
    </location>
</feature>
<dbReference type="PRINTS" id="PR00176">
    <property type="entry name" value="NANEUSMPORT"/>
</dbReference>
<dbReference type="NCBIfam" id="NF037979">
    <property type="entry name" value="Na_transp"/>
    <property type="match status" value="1"/>
</dbReference>
<reference evidence="11 12" key="1">
    <citation type="journal article" date="2019" name="BMC Genomics">
        <title>New insights from Opisthorchis felineus genome: update on genomics of the epidemiologically important liver flukes.</title>
        <authorList>
            <person name="Ershov N.I."/>
            <person name="Mordvinov V.A."/>
            <person name="Prokhortchouk E.B."/>
            <person name="Pakharukova M.Y."/>
            <person name="Gunbin K.V."/>
            <person name="Ustyantsev K."/>
            <person name="Genaev M.A."/>
            <person name="Blinov A.G."/>
            <person name="Mazur A."/>
            <person name="Boulygina E."/>
            <person name="Tsygankova S."/>
            <person name="Khrameeva E."/>
            <person name="Chekanov N."/>
            <person name="Fan G."/>
            <person name="Xiao A."/>
            <person name="Zhang H."/>
            <person name="Xu X."/>
            <person name="Yang H."/>
            <person name="Solovyev V."/>
            <person name="Lee S.M."/>
            <person name="Liu X."/>
            <person name="Afonnikov D.A."/>
            <person name="Skryabin K.G."/>
        </authorList>
    </citation>
    <scope>NUCLEOTIDE SEQUENCE [LARGE SCALE GENOMIC DNA]</scope>
    <source>
        <strain evidence="11">AK-0245</strain>
        <tissue evidence="11">Whole organism</tissue>
    </source>
</reference>
<comment type="similarity">
    <text evidence="8">Belongs to the sodium:neurotransmitter symporter (SNF) (TC 2.A.22) family.</text>
</comment>
<keyword evidence="6" id="KW-0915">Sodium</keyword>
<keyword evidence="12" id="KW-1185">Reference proteome</keyword>
<keyword evidence="8" id="KW-0769">Symport</keyword>
<dbReference type="EMBL" id="SJOL01007277">
    <property type="protein sequence ID" value="TGZ63160.1"/>
    <property type="molecule type" value="Genomic_DNA"/>
</dbReference>
<dbReference type="PANTHER" id="PTHR11616:SF38">
    <property type="entry name" value="SODIUM-DEPENDENT DOPAMINE TRANSPORTER"/>
    <property type="match status" value="1"/>
</dbReference>
<feature type="transmembrane region" description="Helical" evidence="10">
    <location>
        <begin position="463"/>
        <end position="486"/>
    </location>
</feature>
<evidence type="ECO:0000256" key="10">
    <source>
        <dbReference type="SAM" id="Phobius"/>
    </source>
</evidence>
<evidence type="ECO:0000256" key="9">
    <source>
        <dbReference type="SAM" id="MobiDB-lite"/>
    </source>
</evidence>
<keyword evidence="2 8" id="KW-0813">Transport</keyword>
<evidence type="ECO:0000313" key="11">
    <source>
        <dbReference type="EMBL" id="TGZ63160.1"/>
    </source>
</evidence>
<evidence type="ECO:0000256" key="4">
    <source>
        <dbReference type="ARBA" id="ARBA00022989"/>
    </source>
</evidence>
<name>A0A4S2LI44_OPIFE</name>
<feature type="compositionally biased region" description="Basic and acidic residues" evidence="9">
    <location>
        <begin position="629"/>
        <end position="653"/>
    </location>
</feature>
<feature type="binding site" evidence="6">
    <location>
        <position position="58"/>
    </location>
    <ligand>
        <name>Na(+)</name>
        <dbReference type="ChEBI" id="CHEBI:29101"/>
        <label>1</label>
    </ligand>
</feature>
<dbReference type="PROSITE" id="PS00610">
    <property type="entry name" value="NA_NEUROTRAN_SYMP_1"/>
    <property type="match status" value="1"/>
</dbReference>
<feature type="transmembrane region" description="Helical" evidence="10">
    <location>
        <begin position="566"/>
        <end position="591"/>
    </location>
</feature>
<feature type="transmembrane region" description="Helical" evidence="10">
    <location>
        <begin position="247"/>
        <end position="271"/>
    </location>
</feature>
<dbReference type="Pfam" id="PF00209">
    <property type="entry name" value="SNF"/>
    <property type="match status" value="1"/>
</dbReference>
<comment type="subcellular location">
    <subcellularLocation>
        <location evidence="1">Membrane</location>
        <topology evidence="1">Multi-pass membrane protein</topology>
    </subcellularLocation>
</comment>
<feature type="transmembrane region" description="Helical" evidence="10">
    <location>
        <begin position="217"/>
        <end position="235"/>
    </location>
</feature>
<feature type="transmembrane region" description="Helical" evidence="10">
    <location>
        <begin position="432"/>
        <end position="457"/>
    </location>
</feature>